<evidence type="ECO:0000256" key="1">
    <source>
        <dbReference type="ARBA" id="ARBA00022475"/>
    </source>
</evidence>
<dbReference type="STRING" id="1678840.ATC1_131450"/>
<dbReference type="Pfam" id="PF01547">
    <property type="entry name" value="SBP_bac_1"/>
    <property type="match status" value="1"/>
</dbReference>
<evidence type="ECO:0000313" key="8">
    <source>
        <dbReference type="Proteomes" id="UP000053370"/>
    </source>
</evidence>
<evidence type="ECO:0000256" key="5">
    <source>
        <dbReference type="ARBA" id="ARBA00023288"/>
    </source>
</evidence>
<dbReference type="PANTHER" id="PTHR43649">
    <property type="entry name" value="ARABINOSE-BINDING PROTEIN-RELATED"/>
    <property type="match status" value="1"/>
</dbReference>
<keyword evidence="5" id="KW-0449">Lipoprotein</keyword>
<gene>
    <name evidence="7" type="ORF">ATC1_131450</name>
</gene>
<protein>
    <submittedName>
        <fullName evidence="7">Carbohydrate ABC transporter substrate-binding protein, CUT1 family</fullName>
    </submittedName>
</protein>
<accession>A0A0S7BWA0</accession>
<dbReference type="RefSeq" id="WP_062282722.1">
    <property type="nucleotide sequence ID" value="NZ_DF968181.1"/>
</dbReference>
<feature type="signal peptide" evidence="6">
    <location>
        <begin position="1"/>
        <end position="26"/>
    </location>
</feature>
<evidence type="ECO:0000256" key="3">
    <source>
        <dbReference type="ARBA" id="ARBA00023136"/>
    </source>
</evidence>
<evidence type="ECO:0000256" key="6">
    <source>
        <dbReference type="SAM" id="SignalP"/>
    </source>
</evidence>
<dbReference type="PANTHER" id="PTHR43649:SF33">
    <property type="entry name" value="POLYGALACTURONAN_RHAMNOGALACTURONAN-BINDING PROTEIN YTCQ"/>
    <property type="match status" value="1"/>
</dbReference>
<dbReference type="AlphaFoldDB" id="A0A0S7BWA0"/>
<sequence length="438" mass="48233">MKTNKLFFALLIAVLLISVAASIVAAAEPVEITYSYWGTPDEAASVQAVADRFNAEHPEIVVKVMAIPNEEYVTKLNTMATANELPDCGIMNEAGVLDFAEKGLLADVSDMYAGADSMPLDSITFKKDGKPVAYSAANEILILYYNTDMFDAAGLPYPSATEPMTWDEFVATAKKLTLDKNGKNADDPEFDAENIVQYGAVVDNWTWQLEVWALSNGGSWFNADGTEVTINSPEAIESIQKVADLYLVDKVMPYNAGLEDNGIQRSIVSGTVAMATGGTWNVGTSLPGSVKYSVAPLPVMKKEVTICTGGPQVIFSQSKHQAEAMEFIKWYTKEENSWDNLIATGIWMPILEKYYTDEALTKKWIDNPNFPKYEDYKAAVVDYAMNYAVSTSWYYTPHTNEFIEYLRSILGPVWDGTQTAEEAINGGYDYLSSILAGE</sequence>
<feature type="chain" id="PRO_5006633279" evidence="6">
    <location>
        <begin position="27"/>
        <end position="438"/>
    </location>
</feature>
<dbReference type="PATRIC" id="fig|1678840.3.peg.2915"/>
<keyword evidence="1" id="KW-1003">Cell membrane</keyword>
<keyword evidence="3" id="KW-0472">Membrane</keyword>
<keyword evidence="8" id="KW-1185">Reference proteome</keyword>
<evidence type="ECO:0000313" key="7">
    <source>
        <dbReference type="EMBL" id="GAP41460.1"/>
    </source>
</evidence>
<dbReference type="SUPFAM" id="SSF53850">
    <property type="entry name" value="Periplasmic binding protein-like II"/>
    <property type="match status" value="1"/>
</dbReference>
<evidence type="ECO:0000256" key="2">
    <source>
        <dbReference type="ARBA" id="ARBA00022729"/>
    </source>
</evidence>
<dbReference type="InterPro" id="IPR050490">
    <property type="entry name" value="Bact_solute-bd_prot1"/>
</dbReference>
<reference evidence="7" key="1">
    <citation type="journal article" date="2015" name="Genome Announc.">
        <title>Draft Genome Sequence of Anaerolineae Strain TC1, a Novel Isolate from a Methanogenic Wastewater Treatment System.</title>
        <authorList>
            <person name="Matsuura N."/>
            <person name="Tourlousse D.M."/>
            <person name="Sun L."/>
            <person name="Toyonaga M."/>
            <person name="Kuroda K."/>
            <person name="Ohashi A."/>
            <person name="Cruz R."/>
            <person name="Yamaguchi T."/>
            <person name="Sekiguchi Y."/>
        </authorList>
    </citation>
    <scope>NUCLEOTIDE SEQUENCE [LARGE SCALE GENOMIC DNA]</scope>
    <source>
        <strain evidence="7">TC1</strain>
    </source>
</reference>
<dbReference type="EMBL" id="DF968181">
    <property type="protein sequence ID" value="GAP41460.1"/>
    <property type="molecule type" value="Genomic_DNA"/>
</dbReference>
<evidence type="ECO:0000256" key="4">
    <source>
        <dbReference type="ARBA" id="ARBA00023139"/>
    </source>
</evidence>
<organism evidence="7">
    <name type="scientific">Flexilinea flocculi</name>
    <dbReference type="NCBI Taxonomy" id="1678840"/>
    <lineage>
        <taxon>Bacteria</taxon>
        <taxon>Bacillati</taxon>
        <taxon>Chloroflexota</taxon>
        <taxon>Anaerolineae</taxon>
        <taxon>Anaerolineales</taxon>
        <taxon>Anaerolineaceae</taxon>
        <taxon>Flexilinea</taxon>
    </lineage>
</organism>
<dbReference type="InterPro" id="IPR006059">
    <property type="entry name" value="SBP"/>
</dbReference>
<dbReference type="CDD" id="cd13585">
    <property type="entry name" value="PBP2_TMBP_like"/>
    <property type="match status" value="1"/>
</dbReference>
<name>A0A0S7BWA0_9CHLR</name>
<dbReference type="OrthoDB" id="2515880at2"/>
<dbReference type="Proteomes" id="UP000053370">
    <property type="component" value="Unassembled WGS sequence"/>
</dbReference>
<dbReference type="Gene3D" id="3.40.190.10">
    <property type="entry name" value="Periplasmic binding protein-like II"/>
    <property type="match status" value="1"/>
</dbReference>
<keyword evidence="4" id="KW-0564">Palmitate</keyword>
<keyword evidence="2 6" id="KW-0732">Signal</keyword>
<proteinExistence type="predicted"/>